<dbReference type="OrthoDB" id="6372248at2"/>
<proteinExistence type="predicted"/>
<feature type="transmembrane region" description="Helical" evidence="1">
    <location>
        <begin position="280"/>
        <end position="299"/>
    </location>
</feature>
<keyword evidence="1" id="KW-0472">Membrane</keyword>
<evidence type="ECO:0000256" key="1">
    <source>
        <dbReference type="SAM" id="Phobius"/>
    </source>
</evidence>
<dbReference type="Proteomes" id="UP000001844">
    <property type="component" value="Chromosome"/>
</dbReference>
<gene>
    <name evidence="2" type="ordered locus">Nhal_2888</name>
</gene>
<feature type="transmembrane region" description="Helical" evidence="1">
    <location>
        <begin position="320"/>
        <end position="339"/>
    </location>
</feature>
<keyword evidence="1" id="KW-0812">Transmembrane</keyword>
<evidence type="ECO:0000313" key="2">
    <source>
        <dbReference type="EMBL" id="ADE15951.1"/>
    </source>
</evidence>
<sequence length="382" mass="41032">MNYRLSQTLSADPIFFPAAAIFAMLTIPSWMAMVEGWIPLPGLYWHGHEMLFGYALAVVSGYLITRASLVMLGLLFVSWLAARLAALGLMGAGLFAALPGLIFAGLVVNCIAPPFLRAAKKAENRVFGPLFIGIGACELVYQLGHIEVLPGAEPFALLIAVDLFALLLLLMGGRVIAPAVAGYFYRSGGVLAARVQPRLERMAIGLMIGMLLLDLIPNAGSMGGVFALGAAAVTGVRLWRWRLWGVLEQPHLWALGLGYLWLVPALALKGWAQVVGRPDLNWFLHGITVGALGTLTLVMMARIRLQRSRQGLGEFKDMGAAALLVSLAAVLRLGAPLAGGEYTSLFLWGSAAAWSIAFGLLLRCLILFPRNVSEVVERGRES</sequence>
<feature type="transmembrane region" description="Helical" evidence="1">
    <location>
        <begin position="222"/>
        <end position="239"/>
    </location>
</feature>
<evidence type="ECO:0000313" key="3">
    <source>
        <dbReference type="Proteomes" id="UP000001844"/>
    </source>
</evidence>
<dbReference type="KEGG" id="nhl:Nhal_2888"/>
<reference evidence="3" key="1">
    <citation type="submission" date="2010-04" db="EMBL/GenBank/DDBJ databases">
        <title>Complete genome sequence of Nitrosococcus halophilus Nc4, a salt-adapted, aerobic obligate ammonia-oxidizing sulfur purple bacterium.</title>
        <authorList>
            <consortium name="US DOE Joint Genome Institute"/>
            <person name="Campbell M.A."/>
            <person name="Malfatti S.A."/>
            <person name="Chain P.S.G."/>
            <person name="Heidelberg J.F."/>
            <person name="Ward B.B."/>
            <person name="Klotz M.G."/>
        </authorList>
    </citation>
    <scope>NUCLEOTIDE SEQUENCE [LARGE SCALE GENOMIC DNA]</scope>
    <source>
        <strain evidence="3">Nc4</strain>
    </source>
</reference>
<feature type="transmembrane region" description="Helical" evidence="1">
    <location>
        <begin position="124"/>
        <end position="143"/>
    </location>
</feature>
<dbReference type="InterPro" id="IPR010266">
    <property type="entry name" value="NnrS"/>
</dbReference>
<feature type="transmembrane region" description="Helical" evidence="1">
    <location>
        <begin position="87"/>
        <end position="112"/>
    </location>
</feature>
<dbReference type="Pfam" id="PF05940">
    <property type="entry name" value="NnrS"/>
    <property type="match status" value="1"/>
</dbReference>
<dbReference type="eggNOG" id="COG3213">
    <property type="taxonomic scope" value="Bacteria"/>
</dbReference>
<organism evidence="2 3">
    <name type="scientific">Nitrosococcus halophilus (strain Nc4)</name>
    <dbReference type="NCBI Taxonomy" id="472759"/>
    <lineage>
        <taxon>Bacteria</taxon>
        <taxon>Pseudomonadati</taxon>
        <taxon>Pseudomonadota</taxon>
        <taxon>Gammaproteobacteria</taxon>
        <taxon>Chromatiales</taxon>
        <taxon>Chromatiaceae</taxon>
        <taxon>Nitrosococcus</taxon>
    </lineage>
</organism>
<feature type="transmembrane region" description="Helical" evidence="1">
    <location>
        <begin position="54"/>
        <end position="81"/>
    </location>
</feature>
<feature type="transmembrane region" description="Helical" evidence="1">
    <location>
        <begin position="345"/>
        <end position="368"/>
    </location>
</feature>
<dbReference type="AlphaFoldDB" id="D5BY40"/>
<feature type="transmembrane region" description="Helical" evidence="1">
    <location>
        <begin position="155"/>
        <end position="177"/>
    </location>
</feature>
<feature type="transmembrane region" description="Helical" evidence="1">
    <location>
        <begin position="251"/>
        <end position="268"/>
    </location>
</feature>
<keyword evidence="3" id="KW-1185">Reference proteome</keyword>
<dbReference type="STRING" id="472759.Nhal_2888"/>
<name>D5BY40_NITHN</name>
<feature type="transmembrane region" description="Helical" evidence="1">
    <location>
        <begin position="14"/>
        <end position="33"/>
    </location>
</feature>
<dbReference type="HOGENOM" id="CLU_041785_2_0_6"/>
<protein>
    <submittedName>
        <fullName evidence="2">NnrS family protein</fullName>
    </submittedName>
</protein>
<dbReference type="RefSeq" id="WP_013033803.1">
    <property type="nucleotide sequence ID" value="NC_013960.1"/>
</dbReference>
<accession>D5BY40</accession>
<keyword evidence="1" id="KW-1133">Transmembrane helix</keyword>
<dbReference type="EMBL" id="CP001798">
    <property type="protein sequence ID" value="ADE15951.1"/>
    <property type="molecule type" value="Genomic_DNA"/>
</dbReference>